<keyword evidence="2" id="KW-1185">Reference proteome</keyword>
<reference evidence="1 2" key="1">
    <citation type="journal article" date="2019" name="Int. J. Syst. Evol. Microbiol.">
        <title>The Global Catalogue of Microorganisms (GCM) 10K type strain sequencing project: providing services to taxonomists for standard genome sequencing and annotation.</title>
        <authorList>
            <consortium name="The Broad Institute Genomics Platform"/>
            <consortium name="The Broad Institute Genome Sequencing Center for Infectious Disease"/>
            <person name="Wu L."/>
            <person name="Ma J."/>
        </authorList>
    </citation>
    <scope>NUCLEOTIDE SEQUENCE [LARGE SCALE GENOMIC DNA]</scope>
    <source>
        <strain evidence="1 2">JCM 9383</strain>
    </source>
</reference>
<sequence length="92" mass="9836">MPSGTVTPEGSLPPGPDAWYYIEKIGTGSCAQVAGTLTVHFSTHSESGIRRVIGHIQVECSATGTWTIPFNSNPNYIKANVHNGKRISIIVL</sequence>
<comment type="caution">
    <text evidence="1">The sequence shown here is derived from an EMBL/GenBank/DDBJ whole genome shotgun (WGS) entry which is preliminary data.</text>
</comment>
<evidence type="ECO:0000313" key="2">
    <source>
        <dbReference type="Proteomes" id="UP001500979"/>
    </source>
</evidence>
<proteinExistence type="predicted"/>
<gene>
    <name evidence="1" type="ORF">GCM10010470_12860</name>
</gene>
<name>A0ABN3V6J8_9PSEU</name>
<protein>
    <submittedName>
        <fullName evidence="1">Uncharacterized protein</fullName>
    </submittedName>
</protein>
<dbReference type="EMBL" id="BAAAUX010000006">
    <property type="protein sequence ID" value="GAA2780513.1"/>
    <property type="molecule type" value="Genomic_DNA"/>
</dbReference>
<evidence type="ECO:0000313" key="1">
    <source>
        <dbReference type="EMBL" id="GAA2780513.1"/>
    </source>
</evidence>
<dbReference type="Proteomes" id="UP001500979">
    <property type="component" value="Unassembled WGS sequence"/>
</dbReference>
<accession>A0ABN3V6J8</accession>
<organism evidence="1 2">
    <name type="scientific">Saccharopolyspora taberi</name>
    <dbReference type="NCBI Taxonomy" id="60895"/>
    <lineage>
        <taxon>Bacteria</taxon>
        <taxon>Bacillati</taxon>
        <taxon>Actinomycetota</taxon>
        <taxon>Actinomycetes</taxon>
        <taxon>Pseudonocardiales</taxon>
        <taxon>Pseudonocardiaceae</taxon>
        <taxon>Saccharopolyspora</taxon>
    </lineage>
</organism>